<name>A0AAU9W463_9CNID</name>
<gene>
    <name evidence="8" type="ORF">PMEA_00035146</name>
</gene>
<dbReference type="InterPro" id="IPR004835">
    <property type="entry name" value="Chitin_synth"/>
</dbReference>
<protein>
    <recommendedName>
        <fullName evidence="2">chitin synthase</fullName>
        <ecNumber evidence="2">2.4.1.16</ecNumber>
    </recommendedName>
</protein>
<evidence type="ECO:0000256" key="3">
    <source>
        <dbReference type="ARBA" id="ARBA00022676"/>
    </source>
</evidence>
<dbReference type="Pfam" id="PF03142">
    <property type="entry name" value="Chitin_synth_2"/>
    <property type="match status" value="1"/>
</dbReference>
<feature type="transmembrane region" description="Helical" evidence="7">
    <location>
        <begin position="385"/>
        <end position="404"/>
    </location>
</feature>
<feature type="transmembrane region" description="Helical" evidence="7">
    <location>
        <begin position="910"/>
        <end position="930"/>
    </location>
</feature>
<organism evidence="8 9">
    <name type="scientific">Pocillopora meandrina</name>
    <dbReference type="NCBI Taxonomy" id="46732"/>
    <lineage>
        <taxon>Eukaryota</taxon>
        <taxon>Metazoa</taxon>
        <taxon>Cnidaria</taxon>
        <taxon>Anthozoa</taxon>
        <taxon>Hexacorallia</taxon>
        <taxon>Scleractinia</taxon>
        <taxon>Astrocoeniina</taxon>
        <taxon>Pocilloporidae</taxon>
        <taxon>Pocillopora</taxon>
    </lineage>
</organism>
<feature type="transmembrane region" description="Helical" evidence="7">
    <location>
        <begin position="876"/>
        <end position="898"/>
    </location>
</feature>
<dbReference type="PANTHER" id="PTHR22914">
    <property type="entry name" value="CHITIN SYNTHASE"/>
    <property type="match status" value="1"/>
</dbReference>
<dbReference type="SUPFAM" id="SSF53448">
    <property type="entry name" value="Nucleotide-diphospho-sugar transferases"/>
    <property type="match status" value="1"/>
</dbReference>
<keyword evidence="4 7" id="KW-0812">Transmembrane</keyword>
<evidence type="ECO:0000256" key="2">
    <source>
        <dbReference type="ARBA" id="ARBA00012543"/>
    </source>
</evidence>
<keyword evidence="5 7" id="KW-1133">Transmembrane helix</keyword>
<feature type="transmembrane region" description="Helical" evidence="7">
    <location>
        <begin position="240"/>
        <end position="258"/>
    </location>
</feature>
<dbReference type="Proteomes" id="UP001159428">
    <property type="component" value="Unassembled WGS sequence"/>
</dbReference>
<proteinExistence type="predicted"/>
<comment type="caution">
    <text evidence="8">The sequence shown here is derived from an EMBL/GenBank/DDBJ whole genome shotgun (WGS) entry which is preliminary data.</text>
</comment>
<dbReference type="EC" id="2.4.1.16" evidence="2"/>
<feature type="transmembrane region" description="Helical" evidence="7">
    <location>
        <begin position="213"/>
        <end position="234"/>
    </location>
</feature>
<dbReference type="AlphaFoldDB" id="A0AAU9W463"/>
<dbReference type="InterPro" id="IPR029044">
    <property type="entry name" value="Nucleotide-diphossugar_trans"/>
</dbReference>
<evidence type="ECO:0000256" key="7">
    <source>
        <dbReference type="SAM" id="Phobius"/>
    </source>
</evidence>
<keyword evidence="6 7" id="KW-0472">Membrane</keyword>
<evidence type="ECO:0000256" key="5">
    <source>
        <dbReference type="ARBA" id="ARBA00022989"/>
    </source>
</evidence>
<dbReference type="GO" id="GO:0004100">
    <property type="term" value="F:chitin synthase activity"/>
    <property type="evidence" value="ECO:0007669"/>
    <property type="project" value="UniProtKB-EC"/>
</dbReference>
<feature type="transmembrane region" description="Helical" evidence="7">
    <location>
        <begin position="841"/>
        <end position="870"/>
    </location>
</feature>
<feature type="non-terminal residue" evidence="8">
    <location>
        <position position="1027"/>
    </location>
</feature>
<evidence type="ECO:0000313" key="8">
    <source>
        <dbReference type="EMBL" id="CAH3103492.1"/>
    </source>
</evidence>
<dbReference type="GO" id="GO:0006031">
    <property type="term" value="P:chitin biosynthetic process"/>
    <property type="evidence" value="ECO:0007669"/>
    <property type="project" value="TreeGrafter"/>
</dbReference>
<feature type="transmembrane region" description="Helical" evidence="7">
    <location>
        <begin position="968"/>
        <end position="988"/>
    </location>
</feature>
<keyword evidence="9" id="KW-1185">Reference proteome</keyword>
<dbReference type="GO" id="GO:0016020">
    <property type="term" value="C:membrane"/>
    <property type="evidence" value="ECO:0007669"/>
    <property type="project" value="UniProtKB-SubCell"/>
</dbReference>
<feature type="transmembrane region" description="Helical" evidence="7">
    <location>
        <begin position="174"/>
        <end position="193"/>
    </location>
</feature>
<feature type="transmembrane region" description="Helical" evidence="7">
    <location>
        <begin position="53"/>
        <end position="77"/>
    </location>
</feature>
<reference evidence="8 9" key="1">
    <citation type="submission" date="2022-05" db="EMBL/GenBank/DDBJ databases">
        <authorList>
            <consortium name="Genoscope - CEA"/>
            <person name="William W."/>
        </authorList>
    </citation>
    <scope>NUCLEOTIDE SEQUENCE [LARGE SCALE GENOMIC DNA]</scope>
</reference>
<feature type="transmembrane region" description="Helical" evidence="7">
    <location>
        <begin position="348"/>
        <end position="365"/>
    </location>
</feature>
<feature type="transmembrane region" description="Helical" evidence="7">
    <location>
        <begin position="451"/>
        <end position="471"/>
    </location>
</feature>
<feature type="transmembrane region" description="Helical" evidence="7">
    <location>
        <begin position="105"/>
        <end position="123"/>
    </location>
</feature>
<dbReference type="GO" id="GO:0071944">
    <property type="term" value="C:cell periphery"/>
    <property type="evidence" value="ECO:0007669"/>
    <property type="project" value="TreeGrafter"/>
</dbReference>
<evidence type="ECO:0000256" key="6">
    <source>
        <dbReference type="ARBA" id="ARBA00023136"/>
    </source>
</evidence>
<dbReference type="EMBL" id="CALNXJ010000009">
    <property type="protein sequence ID" value="CAH3103492.1"/>
    <property type="molecule type" value="Genomic_DNA"/>
</dbReference>
<evidence type="ECO:0000256" key="1">
    <source>
        <dbReference type="ARBA" id="ARBA00004141"/>
    </source>
</evidence>
<feature type="transmembrane region" description="Helical" evidence="7">
    <location>
        <begin position="411"/>
        <end position="431"/>
    </location>
</feature>
<evidence type="ECO:0000256" key="4">
    <source>
        <dbReference type="ARBA" id="ARBA00022692"/>
    </source>
</evidence>
<keyword evidence="3" id="KW-0328">Glycosyltransferase</keyword>
<evidence type="ECO:0000313" key="9">
    <source>
        <dbReference type="Proteomes" id="UP001159428"/>
    </source>
</evidence>
<accession>A0AAU9W463</accession>
<comment type="subcellular location">
    <subcellularLocation>
        <location evidence="1">Membrane</location>
        <topology evidence="1">Multi-pass membrane protein</topology>
    </subcellularLocation>
</comment>
<feature type="transmembrane region" description="Helical" evidence="7">
    <location>
        <begin position="144"/>
        <end position="168"/>
    </location>
</feature>
<dbReference type="PANTHER" id="PTHR22914:SF41">
    <property type="entry name" value="CHITIN SYNTHASE 7"/>
    <property type="match status" value="1"/>
</dbReference>
<feature type="transmembrane region" description="Helical" evidence="7">
    <location>
        <begin position="995"/>
        <end position="1018"/>
    </location>
</feature>
<sequence length="1027" mass="115276">MFQTIDSGNMSSMTPDEQNWKKFKFTVKKQSRPSASKKSSESKYGVFRCTIKWLVAVIVFSAVLACLVTSKICLLVLGQHLKRFSESTANSTLAVEYSSETNKQALFLMLVLALMIPEAACLIHASWTSLGKKHRPWPSKKASMLTLVGGFFEASSLCYITVVMVTTLPVSPDFLVVLMCSIAGLPLMLQEVYRKKCQSGQREQRDQLSLPDIMISLVSTIFFFAGNIMLSLKVADLKGIILAELSLFLLSIVWSPTFRKLQIQNKHEEEKRETKREKSTEMTKECVDTLQKPGISSKEAFVAKPVCEETLSRISNSSEGSLKSETGPPWLTRTAQAKTAVISSLCKLFFIPVMAVAFSSVYGIVKFNTFDGFKAITMSNPSCLYFIFHILASFFGYHFGWIACSLRMQRVGLALPLTLATPIAVIITQFIGFCETETIPSPCASGDVHYVLGAGLLLWLAQCLGTTYNLFKSPGKILGKVYDSFWIPCYNGVCLEQYLLTNKRNLSFDEECSSQENASASNQKDSGLHVFICTTMYHEKRKEMKQLLESVYDVLKNKKSGHHFEAHVFFDGCLRAEELNSYVLQLASLVKNTLKVKELSDCIKVETHFGMQLKWKLELEGETSFTIHLKDNAKVKNKKRWSQVMYMSYVLDFKIVTKALEDDQCFILATDGDVKFTHESVEALIDQMCEDSRTGAVCARTYPLGEGPVYWYQIFDYAIGHWFQKVTNHMLGSVLCCPGCFSLYRCRAVRDVLSNYATCADSALECLTKDMGEDRWMCTLMIQNGWRLTYCAAAENSTFCPESFQEFYKQRRRWAPSTLANLFLLIREWKQTWSNNEHISLLFFVYQAFLFFSTIIGGSTVILVIVGGIVLAGLPISQITTSVLFILVVVGYVLVCLYTTPKWQLRVSKILTCFFSVIMCTVVVGLAVQVSNDLKERKVEPSVATTMQTETTSSTTTTTKPLEHHLPVGVSSLYLGGLTGIFVVSALLHPREVTCLLYGIVYFFCLPSGYLLLTVYAICNLTDSSWG</sequence>
<keyword evidence="3" id="KW-0808">Transferase</keyword>